<dbReference type="EMBL" id="GBRH01177562">
    <property type="protein sequence ID" value="JAE20334.1"/>
    <property type="molecule type" value="Transcribed_RNA"/>
</dbReference>
<accession>A0A0A9GA53</accession>
<sequence length="47" mass="5186">MGCKQTLFTVEQWLATDAPPYRLYKVVDNCPAKQGRSPAGEGEDADQ</sequence>
<dbReference type="AlphaFoldDB" id="A0A0A9GA53"/>
<reference evidence="1" key="1">
    <citation type="submission" date="2014-09" db="EMBL/GenBank/DDBJ databases">
        <authorList>
            <person name="Magalhaes I.L.F."/>
            <person name="Oliveira U."/>
            <person name="Santos F.R."/>
            <person name="Vidigal T.H.D.A."/>
            <person name="Brescovit A.D."/>
            <person name="Santos A.J."/>
        </authorList>
    </citation>
    <scope>NUCLEOTIDE SEQUENCE</scope>
    <source>
        <tissue evidence="1">Shoot tissue taken approximately 20 cm above the soil surface</tissue>
    </source>
</reference>
<evidence type="ECO:0000313" key="1">
    <source>
        <dbReference type="EMBL" id="JAE20334.1"/>
    </source>
</evidence>
<reference evidence="1" key="2">
    <citation type="journal article" date="2015" name="Data Brief">
        <title>Shoot transcriptome of the giant reed, Arundo donax.</title>
        <authorList>
            <person name="Barrero R.A."/>
            <person name="Guerrero F.D."/>
            <person name="Moolhuijzen P."/>
            <person name="Goolsby J.A."/>
            <person name="Tidwell J."/>
            <person name="Bellgard S.E."/>
            <person name="Bellgard M.I."/>
        </authorList>
    </citation>
    <scope>NUCLEOTIDE SEQUENCE</scope>
    <source>
        <tissue evidence="1">Shoot tissue taken approximately 20 cm above the soil surface</tissue>
    </source>
</reference>
<protein>
    <submittedName>
        <fullName evidence="1">Uncharacterized protein</fullName>
    </submittedName>
</protein>
<name>A0A0A9GA53_ARUDO</name>
<organism evidence="1">
    <name type="scientific">Arundo donax</name>
    <name type="common">Giant reed</name>
    <name type="synonym">Donax arundinaceus</name>
    <dbReference type="NCBI Taxonomy" id="35708"/>
    <lineage>
        <taxon>Eukaryota</taxon>
        <taxon>Viridiplantae</taxon>
        <taxon>Streptophyta</taxon>
        <taxon>Embryophyta</taxon>
        <taxon>Tracheophyta</taxon>
        <taxon>Spermatophyta</taxon>
        <taxon>Magnoliopsida</taxon>
        <taxon>Liliopsida</taxon>
        <taxon>Poales</taxon>
        <taxon>Poaceae</taxon>
        <taxon>PACMAD clade</taxon>
        <taxon>Arundinoideae</taxon>
        <taxon>Arundineae</taxon>
        <taxon>Arundo</taxon>
    </lineage>
</organism>
<proteinExistence type="predicted"/>